<reference evidence="2" key="2">
    <citation type="submission" date="2015-01" db="EMBL/GenBank/DDBJ databases">
        <title>Evolutionary Origins and Diversification of the Mycorrhizal Mutualists.</title>
        <authorList>
            <consortium name="DOE Joint Genome Institute"/>
            <consortium name="Mycorrhizal Genomics Consortium"/>
            <person name="Kohler A."/>
            <person name="Kuo A."/>
            <person name="Nagy L.G."/>
            <person name="Floudas D."/>
            <person name="Copeland A."/>
            <person name="Barry K.W."/>
            <person name="Cichocki N."/>
            <person name="Veneault-Fourrey C."/>
            <person name="LaButti K."/>
            <person name="Lindquist E.A."/>
            <person name="Lipzen A."/>
            <person name="Lundell T."/>
            <person name="Morin E."/>
            <person name="Murat C."/>
            <person name="Riley R."/>
            <person name="Ohm R."/>
            <person name="Sun H."/>
            <person name="Tunlid A."/>
            <person name="Henrissat B."/>
            <person name="Grigoriev I.V."/>
            <person name="Hibbett D.S."/>
            <person name="Martin F."/>
        </authorList>
    </citation>
    <scope>NUCLEOTIDE SEQUENCE [LARGE SCALE GENOMIC DNA]</scope>
    <source>
        <strain evidence="2">MAFF 305830</strain>
    </source>
</reference>
<sequence>MKRLFIRPFSSPEYPRYQEDSTECTPYPFLEEVVVYMDKWRTEGPVCAMRALLHKLKRGELPALERIVIQGKFPEGSMQINCSHRKRLNTGRRRLNVHCSKSANFNT</sequence>
<organism evidence="1 2">
    <name type="scientific">Serendipita vermifera MAFF 305830</name>
    <dbReference type="NCBI Taxonomy" id="933852"/>
    <lineage>
        <taxon>Eukaryota</taxon>
        <taxon>Fungi</taxon>
        <taxon>Dikarya</taxon>
        <taxon>Basidiomycota</taxon>
        <taxon>Agaricomycotina</taxon>
        <taxon>Agaricomycetes</taxon>
        <taxon>Sebacinales</taxon>
        <taxon>Serendipitaceae</taxon>
        <taxon>Serendipita</taxon>
    </lineage>
</organism>
<accession>A0A0C3BNN2</accession>
<evidence type="ECO:0000313" key="2">
    <source>
        <dbReference type="Proteomes" id="UP000054097"/>
    </source>
</evidence>
<gene>
    <name evidence="1" type="ORF">M408DRAFT_158859</name>
</gene>
<dbReference type="Proteomes" id="UP000054097">
    <property type="component" value="Unassembled WGS sequence"/>
</dbReference>
<keyword evidence="2" id="KW-1185">Reference proteome</keyword>
<name>A0A0C3BNN2_SERVB</name>
<dbReference type="EMBL" id="KN824278">
    <property type="protein sequence ID" value="KIM33689.1"/>
    <property type="molecule type" value="Genomic_DNA"/>
</dbReference>
<dbReference type="HOGENOM" id="CLU_2211590_0_0_1"/>
<protein>
    <submittedName>
        <fullName evidence="1">Uncharacterized protein</fullName>
    </submittedName>
</protein>
<evidence type="ECO:0000313" key="1">
    <source>
        <dbReference type="EMBL" id="KIM33689.1"/>
    </source>
</evidence>
<dbReference type="AlphaFoldDB" id="A0A0C3BNN2"/>
<proteinExistence type="predicted"/>
<reference evidence="1 2" key="1">
    <citation type="submission" date="2014-04" db="EMBL/GenBank/DDBJ databases">
        <authorList>
            <consortium name="DOE Joint Genome Institute"/>
            <person name="Kuo A."/>
            <person name="Zuccaro A."/>
            <person name="Kohler A."/>
            <person name="Nagy L.G."/>
            <person name="Floudas D."/>
            <person name="Copeland A."/>
            <person name="Barry K.W."/>
            <person name="Cichocki N."/>
            <person name="Veneault-Fourrey C."/>
            <person name="LaButti K."/>
            <person name="Lindquist E.A."/>
            <person name="Lipzen A."/>
            <person name="Lundell T."/>
            <person name="Morin E."/>
            <person name="Murat C."/>
            <person name="Sun H."/>
            <person name="Tunlid A."/>
            <person name="Henrissat B."/>
            <person name="Grigoriev I.V."/>
            <person name="Hibbett D.S."/>
            <person name="Martin F."/>
            <person name="Nordberg H.P."/>
            <person name="Cantor M.N."/>
            <person name="Hua S.X."/>
        </authorList>
    </citation>
    <scope>NUCLEOTIDE SEQUENCE [LARGE SCALE GENOMIC DNA]</scope>
    <source>
        <strain evidence="1 2">MAFF 305830</strain>
    </source>
</reference>